<accession>A0ABV6DJA7</accession>
<dbReference type="InterPro" id="IPR001279">
    <property type="entry name" value="Metallo-B-lactamas"/>
</dbReference>
<dbReference type="CDD" id="cd07732">
    <property type="entry name" value="metallo-hydrolase-like_MBL-fold"/>
    <property type="match status" value="1"/>
</dbReference>
<name>A0ABV6DJA7_9BACL</name>
<keyword evidence="2" id="KW-0694">RNA-binding</keyword>
<evidence type="ECO:0000256" key="3">
    <source>
        <dbReference type="ARBA" id="ARBA00034221"/>
    </source>
</evidence>
<dbReference type="Gene3D" id="3.60.15.10">
    <property type="entry name" value="Ribonuclease Z/Hydroxyacylglutathione hydrolase-like"/>
    <property type="match status" value="1"/>
</dbReference>
<sequence>MSASSKTSVRFWSGLRTIGGTVVTVQYEDAKIVFDFGAAYNPAANVLDGQVRLRQGALLHDYIRLGTLPGVDGLYEAEQLRGLSGIRPFDRERDARTAVFISHLHYDHMLGIGLIPEHIPVYMSRMSRRLYRRLHKIGEGVAGSRHRFQAMPGGLQPVRIGAIEVTALPVDHDILGACAFHIRTPDGTILYTGDLRFHGNHPEWTEAMMAKAKELGADILIIEGTMLNLPNDDGLPVDVKPADLAPSRELPEGWTREPDMPGLVANRLLAANGLALVNTAPRNVERLVSMAEAARQAGRMAVFEPESAYLLHTMTACRDFLVYESDTTSRLLAAGKAPGWLRKTAIRSVLINAAGVNRSPSRYLLQNTYGNLLELLDLDTSGGIYVHSDGVPLGSFDPTYGKLLAFLESLGLPFAAVRCSGHAPAENLKYIADMIDPPTLVPLHSFHPELLLPKSGVQLLPEYGRTYRLEGGRLL</sequence>
<comment type="function">
    <text evidence="4">Counteracts the endogenous Pycsar antiviral defense system. Phosphodiesterase that enables metal-dependent hydrolysis of host cyclic nucleotide Pycsar defense signals such as cCMP and cUMP.</text>
</comment>
<dbReference type="RefSeq" id="WP_377469917.1">
    <property type="nucleotide sequence ID" value="NZ_JBHLWN010000031.1"/>
</dbReference>
<dbReference type="Proteomes" id="UP001589776">
    <property type="component" value="Unassembled WGS sequence"/>
</dbReference>
<evidence type="ECO:0000256" key="5">
    <source>
        <dbReference type="ARBA" id="ARBA00048505"/>
    </source>
</evidence>
<dbReference type="EMBL" id="JBHLWN010000031">
    <property type="protein sequence ID" value="MFC0212715.1"/>
    <property type="molecule type" value="Genomic_DNA"/>
</dbReference>
<comment type="caution">
    <text evidence="7">The sequence shown here is derived from an EMBL/GenBank/DDBJ whole genome shotgun (WGS) entry which is preliminary data.</text>
</comment>
<dbReference type="SUPFAM" id="SSF56281">
    <property type="entry name" value="Metallo-hydrolase/oxidoreductase"/>
    <property type="match status" value="1"/>
</dbReference>
<dbReference type="Gene3D" id="3.40.50.10710">
    <property type="entry name" value="Metallo-hydrolase/oxidoreductase"/>
    <property type="match status" value="1"/>
</dbReference>
<protein>
    <submittedName>
        <fullName evidence="7">MBL fold metallo-hydrolase</fullName>
    </submittedName>
</protein>
<keyword evidence="1" id="KW-0269">Exonuclease</keyword>
<dbReference type="SMART" id="SM00849">
    <property type="entry name" value="Lactamase_B"/>
    <property type="match status" value="1"/>
</dbReference>
<dbReference type="PANTHER" id="PTHR43694:SF1">
    <property type="entry name" value="RIBONUCLEASE J"/>
    <property type="match status" value="1"/>
</dbReference>
<keyword evidence="1" id="KW-0378">Hydrolase</keyword>
<feature type="domain" description="Metallo-beta-lactamase" evidence="6">
    <location>
        <begin position="19"/>
        <end position="248"/>
    </location>
</feature>
<keyword evidence="1" id="KW-0540">Nuclease</keyword>
<reference evidence="7 8" key="1">
    <citation type="submission" date="2024-09" db="EMBL/GenBank/DDBJ databases">
        <authorList>
            <person name="Sun Q."/>
            <person name="Mori K."/>
        </authorList>
    </citation>
    <scope>NUCLEOTIDE SEQUENCE [LARGE SCALE GENOMIC DNA]</scope>
    <source>
        <strain evidence="7 8">CCM 7759</strain>
    </source>
</reference>
<evidence type="ECO:0000256" key="1">
    <source>
        <dbReference type="ARBA" id="ARBA00022839"/>
    </source>
</evidence>
<dbReference type="InterPro" id="IPR036866">
    <property type="entry name" value="RibonucZ/Hydroxyglut_hydro"/>
</dbReference>
<evidence type="ECO:0000313" key="8">
    <source>
        <dbReference type="Proteomes" id="UP001589776"/>
    </source>
</evidence>
<dbReference type="InterPro" id="IPR042173">
    <property type="entry name" value="RNase_J_2"/>
</dbReference>
<comment type="catalytic activity">
    <reaction evidence="5">
        <text>3',5'-cyclic UMP + H2O = UMP + H(+)</text>
        <dbReference type="Rhea" id="RHEA:70575"/>
        <dbReference type="ChEBI" id="CHEBI:15377"/>
        <dbReference type="ChEBI" id="CHEBI:15378"/>
        <dbReference type="ChEBI" id="CHEBI:57865"/>
        <dbReference type="ChEBI" id="CHEBI:184387"/>
    </reaction>
    <physiologicalReaction direction="left-to-right" evidence="5">
        <dbReference type="Rhea" id="RHEA:70576"/>
    </physiologicalReaction>
</comment>
<evidence type="ECO:0000256" key="2">
    <source>
        <dbReference type="ARBA" id="ARBA00022884"/>
    </source>
</evidence>
<dbReference type="Pfam" id="PF12706">
    <property type="entry name" value="Lactamase_B_2"/>
    <property type="match status" value="1"/>
</dbReference>
<evidence type="ECO:0000259" key="6">
    <source>
        <dbReference type="SMART" id="SM00849"/>
    </source>
</evidence>
<proteinExistence type="predicted"/>
<dbReference type="PANTHER" id="PTHR43694">
    <property type="entry name" value="RIBONUCLEASE J"/>
    <property type="match status" value="1"/>
</dbReference>
<evidence type="ECO:0000256" key="4">
    <source>
        <dbReference type="ARBA" id="ARBA00034301"/>
    </source>
</evidence>
<organism evidence="7 8">
    <name type="scientific">Paenibacillus chartarius</name>
    <dbReference type="NCBI Taxonomy" id="747481"/>
    <lineage>
        <taxon>Bacteria</taxon>
        <taxon>Bacillati</taxon>
        <taxon>Bacillota</taxon>
        <taxon>Bacilli</taxon>
        <taxon>Bacillales</taxon>
        <taxon>Paenibacillaceae</taxon>
        <taxon>Paenibacillus</taxon>
    </lineage>
</organism>
<gene>
    <name evidence="7" type="ORF">ACFFK0_09585</name>
</gene>
<keyword evidence="8" id="KW-1185">Reference proteome</keyword>
<comment type="catalytic activity">
    <reaction evidence="3">
        <text>3',5'-cyclic CMP + H2O = CMP + H(+)</text>
        <dbReference type="Rhea" id="RHEA:72675"/>
        <dbReference type="ChEBI" id="CHEBI:15377"/>
        <dbReference type="ChEBI" id="CHEBI:15378"/>
        <dbReference type="ChEBI" id="CHEBI:58003"/>
        <dbReference type="ChEBI" id="CHEBI:60377"/>
    </reaction>
    <physiologicalReaction direction="left-to-right" evidence="3">
        <dbReference type="Rhea" id="RHEA:72676"/>
    </physiologicalReaction>
</comment>
<evidence type="ECO:0000313" key="7">
    <source>
        <dbReference type="EMBL" id="MFC0212715.1"/>
    </source>
</evidence>